<keyword evidence="9 10" id="KW-0472">Membrane</keyword>
<dbReference type="Pfam" id="PF03840">
    <property type="entry name" value="SecG"/>
    <property type="match status" value="1"/>
</dbReference>
<comment type="similarity">
    <text evidence="2 10">Belongs to the SecG family.</text>
</comment>
<keyword evidence="12" id="KW-1185">Reference proteome</keyword>
<dbReference type="NCBIfam" id="TIGR00810">
    <property type="entry name" value="secG"/>
    <property type="match status" value="1"/>
</dbReference>
<sequence>MVKTIITVLHIVISLVVMISVLMQPAKVQGLSTAISGSAETFFGKNKSRTYEGKLRVLTIVSMILFVITSIILVYLSNK</sequence>
<evidence type="ECO:0000256" key="4">
    <source>
        <dbReference type="ARBA" id="ARBA00022475"/>
    </source>
</evidence>
<evidence type="ECO:0000313" key="12">
    <source>
        <dbReference type="Proteomes" id="UP000295325"/>
    </source>
</evidence>
<evidence type="ECO:0000256" key="2">
    <source>
        <dbReference type="ARBA" id="ARBA00008445"/>
    </source>
</evidence>
<evidence type="ECO:0000256" key="10">
    <source>
        <dbReference type="RuleBase" id="RU365087"/>
    </source>
</evidence>
<dbReference type="OrthoDB" id="1708246at2"/>
<evidence type="ECO:0000256" key="1">
    <source>
        <dbReference type="ARBA" id="ARBA00004651"/>
    </source>
</evidence>
<proteinExistence type="inferred from homology"/>
<evidence type="ECO:0000256" key="9">
    <source>
        <dbReference type="ARBA" id="ARBA00023136"/>
    </source>
</evidence>
<dbReference type="GO" id="GO:0009306">
    <property type="term" value="P:protein secretion"/>
    <property type="evidence" value="ECO:0007669"/>
    <property type="project" value="UniProtKB-UniRule"/>
</dbReference>
<dbReference type="GO" id="GO:0043952">
    <property type="term" value="P:protein transport by the Sec complex"/>
    <property type="evidence" value="ECO:0007669"/>
    <property type="project" value="TreeGrafter"/>
</dbReference>
<gene>
    <name evidence="11" type="ORF">EDD71_12540</name>
</gene>
<protein>
    <recommendedName>
        <fullName evidence="10">Protein-export membrane protein SecG</fullName>
    </recommendedName>
</protein>
<comment type="caution">
    <text evidence="11">The sequence shown here is derived from an EMBL/GenBank/DDBJ whole genome shotgun (WGS) entry which is preliminary data.</text>
</comment>
<dbReference type="InterPro" id="IPR004692">
    <property type="entry name" value="SecG"/>
</dbReference>
<accession>A0A4R7K9J3</accession>
<reference evidence="11 12" key="1">
    <citation type="submission" date="2019-03" db="EMBL/GenBank/DDBJ databases">
        <title>Genomic Encyclopedia of Type Strains, Phase IV (KMG-IV): sequencing the most valuable type-strain genomes for metagenomic binning, comparative biology and taxonomic classification.</title>
        <authorList>
            <person name="Goeker M."/>
        </authorList>
    </citation>
    <scope>NUCLEOTIDE SEQUENCE [LARGE SCALE GENOMIC DNA]</scope>
    <source>
        <strain evidence="11 12">DSM 24455</strain>
    </source>
</reference>
<evidence type="ECO:0000256" key="8">
    <source>
        <dbReference type="ARBA" id="ARBA00023010"/>
    </source>
</evidence>
<dbReference type="Proteomes" id="UP000295325">
    <property type="component" value="Unassembled WGS sequence"/>
</dbReference>
<keyword evidence="8 10" id="KW-0811">Translocation</keyword>
<keyword evidence="7 10" id="KW-1133">Transmembrane helix</keyword>
<comment type="function">
    <text evidence="10">Involved in protein export. Participates in an early event of protein translocation.</text>
</comment>
<organism evidence="11 12">
    <name type="scientific">Fonticella tunisiensis</name>
    <dbReference type="NCBI Taxonomy" id="1096341"/>
    <lineage>
        <taxon>Bacteria</taxon>
        <taxon>Bacillati</taxon>
        <taxon>Bacillota</taxon>
        <taxon>Clostridia</taxon>
        <taxon>Eubacteriales</taxon>
        <taxon>Clostridiaceae</taxon>
        <taxon>Fonticella</taxon>
    </lineage>
</organism>
<keyword evidence="5 10" id="KW-0812">Transmembrane</keyword>
<dbReference type="AlphaFoldDB" id="A0A4R7K9J3"/>
<keyword evidence="4 10" id="KW-1003">Cell membrane</keyword>
<evidence type="ECO:0000256" key="6">
    <source>
        <dbReference type="ARBA" id="ARBA00022927"/>
    </source>
</evidence>
<evidence type="ECO:0000313" key="11">
    <source>
        <dbReference type="EMBL" id="TDT50750.1"/>
    </source>
</evidence>
<keyword evidence="6 10" id="KW-0653">Protein transport</keyword>
<dbReference type="GO" id="GO:0015450">
    <property type="term" value="F:protein-transporting ATPase activity"/>
    <property type="evidence" value="ECO:0007669"/>
    <property type="project" value="UniProtKB-UniRule"/>
</dbReference>
<evidence type="ECO:0000256" key="3">
    <source>
        <dbReference type="ARBA" id="ARBA00022448"/>
    </source>
</evidence>
<dbReference type="RefSeq" id="WP_133629017.1">
    <property type="nucleotide sequence ID" value="NZ_SOAZ01000025.1"/>
</dbReference>
<dbReference type="GO" id="GO:0005886">
    <property type="term" value="C:plasma membrane"/>
    <property type="evidence" value="ECO:0007669"/>
    <property type="project" value="UniProtKB-SubCell"/>
</dbReference>
<name>A0A4R7K9J3_9CLOT</name>
<dbReference type="PANTHER" id="PTHR34182">
    <property type="entry name" value="PROTEIN-EXPORT MEMBRANE PROTEIN SECG"/>
    <property type="match status" value="1"/>
</dbReference>
<dbReference type="EMBL" id="SOAZ01000025">
    <property type="protein sequence ID" value="TDT50750.1"/>
    <property type="molecule type" value="Genomic_DNA"/>
</dbReference>
<dbReference type="PRINTS" id="PR01651">
    <property type="entry name" value="SECGEXPORT"/>
</dbReference>
<feature type="transmembrane region" description="Helical" evidence="10">
    <location>
        <begin position="55"/>
        <end position="76"/>
    </location>
</feature>
<keyword evidence="3 10" id="KW-0813">Transport</keyword>
<evidence type="ECO:0000256" key="5">
    <source>
        <dbReference type="ARBA" id="ARBA00022692"/>
    </source>
</evidence>
<dbReference type="PANTHER" id="PTHR34182:SF1">
    <property type="entry name" value="PROTEIN-EXPORT MEMBRANE PROTEIN SECG"/>
    <property type="match status" value="1"/>
</dbReference>
<dbReference type="GO" id="GO:0065002">
    <property type="term" value="P:intracellular protein transmembrane transport"/>
    <property type="evidence" value="ECO:0007669"/>
    <property type="project" value="TreeGrafter"/>
</dbReference>
<feature type="transmembrane region" description="Helical" evidence="10">
    <location>
        <begin position="6"/>
        <end position="23"/>
    </location>
</feature>
<comment type="subcellular location">
    <subcellularLocation>
        <location evidence="1 10">Cell membrane</location>
        <topology evidence="1 10">Multi-pass membrane protein</topology>
    </subcellularLocation>
</comment>
<evidence type="ECO:0000256" key="7">
    <source>
        <dbReference type="ARBA" id="ARBA00022989"/>
    </source>
</evidence>